<gene>
    <name evidence="3" type="ORF">ACFSJC_02830</name>
</gene>
<sequence length="191" mass="20947">MSEPASPKKRGRPPTGRALSPAERMRAVRERARAVAFDEYRGDFSAMSDTGLIEILTTAYRKGMTQAAADAVVEMFRRMNPRAVAGMALIPTFQPATTADLELSETVAENQVDQKRKTSVSGQTATVAKNTEESEDVPELRSAIVEPVPLSDRDRQIVELYHQGLGKRPIARRLGISDGTVRSVLKRHAAD</sequence>
<comment type="caution">
    <text evidence="3">The sequence shown here is derived from an EMBL/GenBank/DDBJ whole genome shotgun (WGS) entry which is preliminary data.</text>
</comment>
<dbReference type="Proteomes" id="UP001597337">
    <property type="component" value="Unassembled WGS sequence"/>
</dbReference>
<feature type="region of interest" description="Disordered" evidence="1">
    <location>
        <begin position="114"/>
        <end position="139"/>
    </location>
</feature>
<keyword evidence="4" id="KW-1185">Reference proteome</keyword>
<dbReference type="Pfam" id="PF00196">
    <property type="entry name" value="GerE"/>
    <property type="match status" value="1"/>
</dbReference>
<dbReference type="RefSeq" id="WP_386022905.1">
    <property type="nucleotide sequence ID" value="NZ_JBHUHX010000004.1"/>
</dbReference>
<accession>A0ABW4Y3X3</accession>
<dbReference type="Gene3D" id="1.10.10.10">
    <property type="entry name" value="Winged helix-like DNA-binding domain superfamily/Winged helix DNA-binding domain"/>
    <property type="match status" value="1"/>
</dbReference>
<evidence type="ECO:0000259" key="2">
    <source>
        <dbReference type="Pfam" id="PF00196"/>
    </source>
</evidence>
<dbReference type="EMBL" id="JBHUHX010000004">
    <property type="protein sequence ID" value="MFD2110775.1"/>
    <property type="molecule type" value="Genomic_DNA"/>
</dbReference>
<feature type="domain" description="HTH luxR-type" evidence="2">
    <location>
        <begin position="149"/>
        <end position="183"/>
    </location>
</feature>
<protein>
    <submittedName>
        <fullName evidence="3">Helix-turn-helix domain-containing protein</fullName>
    </submittedName>
</protein>
<dbReference type="SUPFAM" id="SSF46894">
    <property type="entry name" value="C-terminal effector domain of the bipartite response regulators"/>
    <property type="match status" value="1"/>
</dbReference>
<reference evidence="4" key="1">
    <citation type="journal article" date="2019" name="Int. J. Syst. Evol. Microbiol.">
        <title>The Global Catalogue of Microorganisms (GCM) 10K type strain sequencing project: providing services to taxonomists for standard genome sequencing and annotation.</title>
        <authorList>
            <consortium name="The Broad Institute Genomics Platform"/>
            <consortium name="The Broad Institute Genome Sequencing Center for Infectious Disease"/>
            <person name="Wu L."/>
            <person name="Ma J."/>
        </authorList>
    </citation>
    <scope>NUCLEOTIDE SEQUENCE [LARGE SCALE GENOMIC DNA]</scope>
    <source>
        <strain evidence="4">KACC 12597</strain>
    </source>
</reference>
<proteinExistence type="predicted"/>
<organism evidence="3 4">
    <name type="scientific">Thiorhodococcus fuscus</name>
    <dbReference type="NCBI Taxonomy" id="527200"/>
    <lineage>
        <taxon>Bacteria</taxon>
        <taxon>Pseudomonadati</taxon>
        <taxon>Pseudomonadota</taxon>
        <taxon>Gammaproteobacteria</taxon>
        <taxon>Chromatiales</taxon>
        <taxon>Chromatiaceae</taxon>
        <taxon>Thiorhodococcus</taxon>
    </lineage>
</organism>
<evidence type="ECO:0000256" key="1">
    <source>
        <dbReference type="SAM" id="MobiDB-lite"/>
    </source>
</evidence>
<name>A0ABW4Y3X3_9GAMM</name>
<evidence type="ECO:0000313" key="3">
    <source>
        <dbReference type="EMBL" id="MFD2110775.1"/>
    </source>
</evidence>
<dbReference type="InterPro" id="IPR016032">
    <property type="entry name" value="Sig_transdc_resp-reg_C-effctor"/>
</dbReference>
<feature type="compositionally biased region" description="Polar residues" evidence="1">
    <location>
        <begin position="119"/>
        <end position="129"/>
    </location>
</feature>
<feature type="region of interest" description="Disordered" evidence="1">
    <location>
        <begin position="1"/>
        <end position="23"/>
    </location>
</feature>
<dbReference type="InterPro" id="IPR000792">
    <property type="entry name" value="Tscrpt_reg_LuxR_C"/>
</dbReference>
<evidence type="ECO:0000313" key="4">
    <source>
        <dbReference type="Proteomes" id="UP001597337"/>
    </source>
</evidence>
<dbReference type="InterPro" id="IPR036388">
    <property type="entry name" value="WH-like_DNA-bd_sf"/>
</dbReference>